<proteinExistence type="predicted"/>
<name>A0A0G0ZKM1_9BACT</name>
<keyword evidence="1" id="KW-0812">Transmembrane</keyword>
<keyword evidence="1" id="KW-1133">Transmembrane helix</keyword>
<comment type="caution">
    <text evidence="2">The sequence shown here is derived from an EMBL/GenBank/DDBJ whole genome shotgun (WGS) entry which is preliminary data.</text>
</comment>
<feature type="transmembrane region" description="Helical" evidence="1">
    <location>
        <begin position="7"/>
        <end position="26"/>
    </location>
</feature>
<dbReference type="AlphaFoldDB" id="A0A0G0ZKM1"/>
<feature type="transmembrane region" description="Helical" evidence="1">
    <location>
        <begin position="82"/>
        <end position="101"/>
    </location>
</feature>
<accession>A0A0G0ZKM1</accession>
<dbReference type="Proteomes" id="UP000034753">
    <property type="component" value="Unassembled WGS sequence"/>
</dbReference>
<feature type="transmembrane region" description="Helical" evidence="1">
    <location>
        <begin position="59"/>
        <end position="76"/>
    </location>
</feature>
<evidence type="ECO:0000313" key="2">
    <source>
        <dbReference type="EMBL" id="KKS13538.1"/>
    </source>
</evidence>
<organism evidence="2 3">
    <name type="scientific">Candidatus Daviesbacteria bacterium GW2011_GWB1_41_5</name>
    <dbReference type="NCBI Taxonomy" id="1618429"/>
    <lineage>
        <taxon>Bacteria</taxon>
        <taxon>Candidatus Daviesiibacteriota</taxon>
    </lineage>
</organism>
<keyword evidence="1" id="KW-0472">Membrane</keyword>
<dbReference type="EMBL" id="LCBN01000022">
    <property type="protein sequence ID" value="KKS13538.1"/>
    <property type="molecule type" value="Genomic_DNA"/>
</dbReference>
<evidence type="ECO:0000256" key="1">
    <source>
        <dbReference type="SAM" id="Phobius"/>
    </source>
</evidence>
<protein>
    <submittedName>
        <fullName evidence="2">Uncharacterized protein</fullName>
    </submittedName>
</protein>
<reference evidence="2 3" key="1">
    <citation type="journal article" date="2015" name="Nature">
        <title>rRNA introns, odd ribosomes, and small enigmatic genomes across a large radiation of phyla.</title>
        <authorList>
            <person name="Brown C.T."/>
            <person name="Hug L.A."/>
            <person name="Thomas B.C."/>
            <person name="Sharon I."/>
            <person name="Castelle C.J."/>
            <person name="Singh A."/>
            <person name="Wilkins M.J."/>
            <person name="Williams K.H."/>
            <person name="Banfield J.F."/>
        </authorList>
    </citation>
    <scope>NUCLEOTIDE SEQUENCE [LARGE SCALE GENOMIC DNA]</scope>
</reference>
<sequence length="123" mass="14502">MPILKRVFPVLFFGGILGLVIWQIVPPKSFDIASYFQIIVFWVPLFLLLFFILNLFIRFFLRSFIITLGIILLLVIKTLDIFNILTVILTILSIIFLVKTFKKPRRKFYRGKIPKISKLAKQR</sequence>
<feature type="transmembrane region" description="Helical" evidence="1">
    <location>
        <begin position="32"/>
        <end position="52"/>
    </location>
</feature>
<gene>
    <name evidence="2" type="ORF">UU67_C0022G0004</name>
</gene>
<evidence type="ECO:0000313" key="3">
    <source>
        <dbReference type="Proteomes" id="UP000034753"/>
    </source>
</evidence>